<organism evidence="9 10">
    <name type="scientific">Odoribacter laneus YIT 12061</name>
    <dbReference type="NCBI Taxonomy" id="742817"/>
    <lineage>
        <taxon>Bacteria</taxon>
        <taxon>Pseudomonadati</taxon>
        <taxon>Bacteroidota</taxon>
        <taxon>Bacteroidia</taxon>
        <taxon>Bacteroidales</taxon>
        <taxon>Odoribacteraceae</taxon>
        <taxon>Odoribacter</taxon>
    </lineage>
</organism>
<proteinExistence type="predicted"/>
<keyword evidence="4" id="KW-0677">Repeat</keyword>
<sequence>MKKIAGIWLYYLVGSILISCSTGQQAEEKVVYLKDYLVGYQEGQDATLALRRALDECKKVKARRLELPAEKLYFQPDYAVEQYVFVSNNDEGLKRFAFDLTGLSDIVLEGNGAVLLFSGFVCPFLIREAENIEVRNLSIDYTRTFHSEGKIEACGEGWLDVSFASEYPYYFSNGCLHFKDNQGNKYPYSNLLEFDVEKREPAYMVKDYWLSGGCMPAQELKNGNVRIFKDKIKGTPGNILVFGAAQRLIPAFTVTDSKRVRIQHVNIWHCGGMGVIAQRSGDIELDHVQVTPSPGTGRMISITADATHFSNCYGFIRMLNCLFENQKDDATNIHGIYAVIDSIIGPQELIVKLMHPAQEGFDFIRPGQQLELVNHKSLIQYGELSVENVERLNKKYTRVCLTAPLPEGTRVKDVVAAMGPYPEVLIRACKMRNNRARGLLLGSRGKIRIEKNYFHVPGAAILFEGDGSYWYEQSGVRDVVIRENVFDNCNYGIWGKACIAVGSGIYEQRETSRYHRKIRVEENTFHIFDPRLVNLYGVDDFVFKGNRIIHTDAYSYQGQEQRPFVIDNCSNIFIQETED</sequence>
<comment type="catalytic activity">
    <reaction evidence="2">
        <text>Hydrolysis of terminal, non-reducing branched (1-&gt;3)-alpha-D-galactosidic residues, producing free D-galactose.</text>
        <dbReference type="EC" id="3.2.1.n1"/>
    </reaction>
</comment>
<dbReference type="InterPro" id="IPR012334">
    <property type="entry name" value="Pectin_lyas_fold"/>
</dbReference>
<dbReference type="PATRIC" id="fig|742817.3.peg.2084"/>
<dbReference type="STRING" id="742817.HMPREF9449_01958"/>
<dbReference type="GeneID" id="98069515"/>
<evidence type="ECO:0000256" key="1">
    <source>
        <dbReference type="ARBA" id="ARBA00001255"/>
    </source>
</evidence>
<dbReference type="Pfam" id="PF23764">
    <property type="entry name" value="Beta-barrel_GLAA-B_II"/>
    <property type="match status" value="1"/>
</dbReference>
<dbReference type="RefSeq" id="WP_009137105.1">
    <property type="nucleotide sequence ID" value="NZ_JH594596.1"/>
</dbReference>
<keyword evidence="5" id="KW-0378">Hydrolase</keyword>
<keyword evidence="3" id="KW-0732">Signal</keyword>
<dbReference type="SUPFAM" id="SSF51126">
    <property type="entry name" value="Pectin lyase-like"/>
    <property type="match status" value="1"/>
</dbReference>
<reference evidence="9 10" key="1">
    <citation type="submission" date="2012-01" db="EMBL/GenBank/DDBJ databases">
        <title>The Genome Sequence of Odoribacter laneus YIT 12061.</title>
        <authorList>
            <consortium name="The Broad Institute Genome Sequencing Platform"/>
            <person name="Earl A."/>
            <person name="Ward D."/>
            <person name="Feldgarden M."/>
            <person name="Gevers D."/>
            <person name="Morotomi M."/>
            <person name="Young S.K."/>
            <person name="Zeng Q."/>
            <person name="Gargeya S."/>
            <person name="Fitzgerald M."/>
            <person name="Haas B."/>
            <person name="Abouelleil A."/>
            <person name="Alvarado L."/>
            <person name="Arachchi H.M."/>
            <person name="Berlin A."/>
            <person name="Chapman S.B."/>
            <person name="Gearin G."/>
            <person name="Goldberg J."/>
            <person name="Griggs A."/>
            <person name="Gujja S."/>
            <person name="Hansen M."/>
            <person name="Heiman D."/>
            <person name="Howarth C."/>
            <person name="Larimer J."/>
            <person name="Lui A."/>
            <person name="MacDonald P.J.P."/>
            <person name="McCowen C."/>
            <person name="Montmayeur A."/>
            <person name="Murphy C."/>
            <person name="Neiman D."/>
            <person name="Pearson M."/>
            <person name="Priest M."/>
            <person name="Roberts A."/>
            <person name="Saif S."/>
            <person name="Shea T."/>
            <person name="Sisk P."/>
            <person name="Stolte C."/>
            <person name="Sykes S."/>
            <person name="Wortman J."/>
            <person name="Nusbaum C."/>
            <person name="Birren B."/>
        </authorList>
    </citation>
    <scope>NUCLEOTIDE SEQUENCE [LARGE SCALE GENOMIC DNA]</scope>
    <source>
        <strain evidence="9 10">YIT 12061</strain>
    </source>
</reference>
<dbReference type="InterPro" id="IPR057275">
    <property type="entry name" value="Beta-barrel_GLAA-B_I"/>
</dbReference>
<gene>
    <name evidence="9" type="ORF">HMPREF9449_01958</name>
</gene>
<dbReference type="Pfam" id="PF23763">
    <property type="entry name" value="Beta-barrel_GLAA-B_I"/>
    <property type="match status" value="1"/>
</dbReference>
<keyword evidence="10" id="KW-1185">Reference proteome</keyword>
<accession>H1DJ86</accession>
<name>H1DJ86_9BACT</name>
<feature type="domain" description="GLAA-B beta-barrel" evidence="7">
    <location>
        <begin position="147"/>
        <end position="240"/>
    </location>
</feature>
<dbReference type="GO" id="GO:0004557">
    <property type="term" value="F:alpha-galactosidase activity"/>
    <property type="evidence" value="ECO:0007669"/>
    <property type="project" value="UniProtKB-EC"/>
</dbReference>
<dbReference type="Proteomes" id="UP000004892">
    <property type="component" value="Unassembled WGS sequence"/>
</dbReference>
<evidence type="ECO:0000256" key="2">
    <source>
        <dbReference type="ARBA" id="ARBA00001271"/>
    </source>
</evidence>
<comment type="caution">
    <text evidence="9">The sequence shown here is derived from an EMBL/GenBank/DDBJ whole genome shotgun (WGS) entry which is preliminary data.</text>
</comment>
<evidence type="ECO:0000259" key="7">
    <source>
        <dbReference type="Pfam" id="PF23763"/>
    </source>
</evidence>
<dbReference type="HOGENOM" id="CLU_017693_0_0_10"/>
<comment type="catalytic activity">
    <reaction evidence="1">
        <text>Hydrolysis of terminal, non-reducing alpha-D-galactose residues in alpha-D-galactosides, including galactose oligosaccharides, galactomannans and galactolipids.</text>
        <dbReference type="EC" id="3.2.1.22"/>
    </reaction>
</comment>
<dbReference type="Gene3D" id="2.160.20.10">
    <property type="entry name" value="Single-stranded right-handed beta-helix, Pectin lyase-like"/>
    <property type="match status" value="2"/>
</dbReference>
<evidence type="ECO:0000256" key="5">
    <source>
        <dbReference type="ARBA" id="ARBA00022801"/>
    </source>
</evidence>
<evidence type="ECO:0008006" key="11">
    <source>
        <dbReference type="Google" id="ProtNLM"/>
    </source>
</evidence>
<evidence type="ECO:0000256" key="6">
    <source>
        <dbReference type="ARBA" id="ARBA00023295"/>
    </source>
</evidence>
<evidence type="ECO:0000313" key="9">
    <source>
        <dbReference type="EMBL" id="EHP46341.1"/>
    </source>
</evidence>
<feature type="domain" description="GLAA-B beta-barrel" evidence="8">
    <location>
        <begin position="349"/>
        <end position="415"/>
    </location>
</feature>
<evidence type="ECO:0000256" key="3">
    <source>
        <dbReference type="ARBA" id="ARBA00022729"/>
    </source>
</evidence>
<dbReference type="EMBL" id="ADMC01000025">
    <property type="protein sequence ID" value="EHP46341.1"/>
    <property type="molecule type" value="Genomic_DNA"/>
</dbReference>
<dbReference type="PROSITE" id="PS51257">
    <property type="entry name" value="PROKAR_LIPOPROTEIN"/>
    <property type="match status" value="1"/>
</dbReference>
<evidence type="ECO:0000313" key="10">
    <source>
        <dbReference type="Proteomes" id="UP000004892"/>
    </source>
</evidence>
<evidence type="ECO:0000259" key="8">
    <source>
        <dbReference type="Pfam" id="PF23764"/>
    </source>
</evidence>
<protein>
    <recommendedName>
        <fullName evidence="11">Right handed beta helix domain-containing protein</fullName>
    </recommendedName>
</protein>
<keyword evidence="6" id="KW-0326">Glycosidase</keyword>
<dbReference type="InterPro" id="IPR011050">
    <property type="entry name" value="Pectin_lyase_fold/virulence"/>
</dbReference>
<dbReference type="AlphaFoldDB" id="H1DJ86"/>
<dbReference type="InterPro" id="IPR056441">
    <property type="entry name" value="Beta-barrel_GLAA-B_II"/>
</dbReference>
<dbReference type="eggNOG" id="COG5434">
    <property type="taxonomic scope" value="Bacteria"/>
</dbReference>
<evidence type="ECO:0000256" key="4">
    <source>
        <dbReference type="ARBA" id="ARBA00022737"/>
    </source>
</evidence>